<keyword evidence="10 14" id="KW-0460">Magnesium</keyword>
<dbReference type="GO" id="GO:0005948">
    <property type="term" value="C:acetolactate synthase complex"/>
    <property type="evidence" value="ECO:0007669"/>
    <property type="project" value="TreeGrafter"/>
</dbReference>
<keyword evidence="12 14" id="KW-0100">Branched-chain amino acid biosynthesis</keyword>
<evidence type="ECO:0000256" key="10">
    <source>
        <dbReference type="ARBA" id="ARBA00022842"/>
    </source>
</evidence>
<dbReference type="InterPro" id="IPR012846">
    <property type="entry name" value="Acetolactate_synth_lsu"/>
</dbReference>
<feature type="compositionally biased region" description="Low complexity" evidence="15">
    <location>
        <begin position="9"/>
        <end position="20"/>
    </location>
</feature>
<evidence type="ECO:0000256" key="14">
    <source>
        <dbReference type="RuleBase" id="RU003591"/>
    </source>
</evidence>
<dbReference type="RefSeq" id="WP_168922383.1">
    <property type="nucleotide sequence ID" value="NZ_CP051461.1"/>
</dbReference>
<comment type="catalytic activity">
    <reaction evidence="13 14">
        <text>2 pyruvate + H(+) = (2S)-2-acetolactate + CO2</text>
        <dbReference type="Rhea" id="RHEA:25249"/>
        <dbReference type="ChEBI" id="CHEBI:15361"/>
        <dbReference type="ChEBI" id="CHEBI:15378"/>
        <dbReference type="ChEBI" id="CHEBI:16526"/>
        <dbReference type="ChEBI" id="CHEBI:58476"/>
        <dbReference type="EC" id="2.2.1.6"/>
    </reaction>
</comment>
<proteinExistence type="inferred from homology"/>
<protein>
    <recommendedName>
        <fullName evidence="4 14">Acetolactate synthase</fullName>
        <ecNumber evidence="4 14">2.2.1.6</ecNumber>
    </recommendedName>
</protein>
<name>A0A6H2HB00_9BURK</name>
<dbReference type="SUPFAM" id="SSF52518">
    <property type="entry name" value="Thiamin diphosphate-binding fold (THDP-binding)"/>
    <property type="match status" value="2"/>
</dbReference>
<dbReference type="InterPro" id="IPR045229">
    <property type="entry name" value="TPP_enz"/>
</dbReference>
<evidence type="ECO:0000256" key="9">
    <source>
        <dbReference type="ARBA" id="ARBA00022827"/>
    </source>
</evidence>
<dbReference type="GO" id="GO:0009099">
    <property type="term" value="P:L-valine biosynthetic process"/>
    <property type="evidence" value="ECO:0007669"/>
    <property type="project" value="UniProtKB-UniPathway"/>
</dbReference>
<evidence type="ECO:0000256" key="12">
    <source>
        <dbReference type="ARBA" id="ARBA00023304"/>
    </source>
</evidence>
<keyword evidence="8 14" id="KW-0479">Metal-binding</keyword>
<reference evidence="19 20" key="1">
    <citation type="submission" date="2020-04" db="EMBL/GenBank/DDBJ databases">
        <title>Complete genome of a Psychrophilic, Marine, Gas Vacuolate Bacterium Polaromonas vacuolata KCTC 22033T.</title>
        <authorList>
            <person name="Hwang K."/>
            <person name="Kim K.M."/>
        </authorList>
    </citation>
    <scope>NUCLEOTIDE SEQUENCE [LARGE SCALE GENOMIC DNA]</scope>
    <source>
        <strain evidence="19 20">KCTC 22033</strain>
    </source>
</reference>
<dbReference type="FunFam" id="3.40.50.970:FF:000016">
    <property type="entry name" value="Acetolactate synthase"/>
    <property type="match status" value="1"/>
</dbReference>
<evidence type="ECO:0000259" key="16">
    <source>
        <dbReference type="Pfam" id="PF00205"/>
    </source>
</evidence>
<dbReference type="Pfam" id="PF02776">
    <property type="entry name" value="TPP_enzyme_N"/>
    <property type="match status" value="1"/>
</dbReference>
<dbReference type="GO" id="GO:0030976">
    <property type="term" value="F:thiamine pyrophosphate binding"/>
    <property type="evidence" value="ECO:0007669"/>
    <property type="project" value="UniProtKB-UniRule"/>
</dbReference>
<dbReference type="Pfam" id="PF00205">
    <property type="entry name" value="TPP_enzyme_M"/>
    <property type="match status" value="1"/>
</dbReference>
<organism evidence="19 20">
    <name type="scientific">Polaromonas vacuolata</name>
    <dbReference type="NCBI Taxonomy" id="37448"/>
    <lineage>
        <taxon>Bacteria</taxon>
        <taxon>Pseudomonadati</taxon>
        <taxon>Pseudomonadota</taxon>
        <taxon>Betaproteobacteria</taxon>
        <taxon>Burkholderiales</taxon>
        <taxon>Comamonadaceae</taxon>
        <taxon>Polaromonas</taxon>
    </lineage>
</organism>
<dbReference type="PANTHER" id="PTHR18968:SF13">
    <property type="entry name" value="ACETOLACTATE SYNTHASE CATALYTIC SUBUNIT, MITOCHONDRIAL"/>
    <property type="match status" value="1"/>
</dbReference>
<evidence type="ECO:0000256" key="13">
    <source>
        <dbReference type="ARBA" id="ARBA00048670"/>
    </source>
</evidence>
<dbReference type="NCBIfam" id="NF005409">
    <property type="entry name" value="PRK06965.1"/>
    <property type="match status" value="1"/>
</dbReference>
<evidence type="ECO:0000256" key="6">
    <source>
        <dbReference type="ARBA" id="ARBA00022630"/>
    </source>
</evidence>
<evidence type="ECO:0000256" key="15">
    <source>
        <dbReference type="SAM" id="MobiDB-lite"/>
    </source>
</evidence>
<feature type="region of interest" description="Disordered" evidence="15">
    <location>
        <begin position="1"/>
        <end position="20"/>
    </location>
</feature>
<keyword evidence="11 14" id="KW-0786">Thiamine pyrophosphate</keyword>
<dbReference type="FunFam" id="3.40.50.970:FF:000007">
    <property type="entry name" value="Acetolactate synthase"/>
    <property type="match status" value="1"/>
</dbReference>
<evidence type="ECO:0000256" key="3">
    <source>
        <dbReference type="ARBA" id="ARBA00007812"/>
    </source>
</evidence>
<dbReference type="CDD" id="cd02015">
    <property type="entry name" value="TPP_AHAS"/>
    <property type="match status" value="1"/>
</dbReference>
<dbReference type="CDD" id="cd07035">
    <property type="entry name" value="TPP_PYR_POX_like"/>
    <property type="match status" value="1"/>
</dbReference>
<dbReference type="GO" id="GO:0003984">
    <property type="term" value="F:acetolactate synthase activity"/>
    <property type="evidence" value="ECO:0007669"/>
    <property type="project" value="UniProtKB-EC"/>
</dbReference>
<gene>
    <name evidence="19" type="primary">ilvI_2</name>
    <name evidence="19" type="ORF">HC248_02085</name>
</gene>
<keyword evidence="7 14" id="KW-0808">Transferase</keyword>
<dbReference type="InterPro" id="IPR012001">
    <property type="entry name" value="Thiamin_PyroP_enz_TPP-bd_dom"/>
</dbReference>
<evidence type="ECO:0000256" key="11">
    <source>
        <dbReference type="ARBA" id="ARBA00023052"/>
    </source>
</evidence>
<feature type="domain" description="Thiamine pyrophosphate enzyme N-terminal TPP-binding" evidence="18">
    <location>
        <begin position="27"/>
        <end position="142"/>
    </location>
</feature>
<evidence type="ECO:0000256" key="4">
    <source>
        <dbReference type="ARBA" id="ARBA00013145"/>
    </source>
</evidence>
<comment type="similarity">
    <text evidence="3 14">Belongs to the TPP enzyme family.</text>
</comment>
<evidence type="ECO:0000313" key="19">
    <source>
        <dbReference type="EMBL" id="QJC56774.1"/>
    </source>
</evidence>
<accession>A0A6H2HB00</accession>
<dbReference type="Proteomes" id="UP000502041">
    <property type="component" value="Chromosome"/>
</dbReference>
<dbReference type="Pfam" id="PF02775">
    <property type="entry name" value="TPP_enzyme_C"/>
    <property type="match status" value="1"/>
</dbReference>
<comment type="pathway">
    <text evidence="2 14">Amino-acid biosynthesis; L-valine biosynthesis; L-valine from pyruvate: step 1/4.</text>
</comment>
<dbReference type="UniPathway" id="UPA00047">
    <property type="reaction ID" value="UER00055"/>
</dbReference>
<evidence type="ECO:0000259" key="18">
    <source>
        <dbReference type="Pfam" id="PF02776"/>
    </source>
</evidence>
<evidence type="ECO:0000259" key="17">
    <source>
        <dbReference type="Pfam" id="PF02775"/>
    </source>
</evidence>
<feature type="domain" description="Thiamine pyrophosphate enzyme TPP-binding" evidence="17">
    <location>
        <begin position="418"/>
        <end position="566"/>
    </location>
</feature>
<keyword evidence="6" id="KW-0285">Flavoprotein</keyword>
<dbReference type="EC" id="2.2.1.6" evidence="4 14"/>
<dbReference type="GO" id="GO:0050660">
    <property type="term" value="F:flavin adenine dinucleotide binding"/>
    <property type="evidence" value="ECO:0007669"/>
    <property type="project" value="InterPro"/>
</dbReference>
<dbReference type="KEGG" id="pvac:HC248_02085"/>
<dbReference type="InterPro" id="IPR039368">
    <property type="entry name" value="AHAS_TPP"/>
</dbReference>
<feature type="domain" description="Thiamine pyrophosphate enzyme central" evidence="16">
    <location>
        <begin position="217"/>
        <end position="353"/>
    </location>
</feature>
<evidence type="ECO:0000256" key="1">
    <source>
        <dbReference type="ARBA" id="ARBA00004974"/>
    </source>
</evidence>
<dbReference type="SUPFAM" id="SSF52467">
    <property type="entry name" value="DHS-like NAD/FAD-binding domain"/>
    <property type="match status" value="1"/>
</dbReference>
<keyword evidence="9" id="KW-0274">FAD</keyword>
<dbReference type="InterPro" id="IPR029035">
    <property type="entry name" value="DHS-like_NAD/FAD-binding_dom"/>
</dbReference>
<comment type="pathway">
    <text evidence="1 14">Amino-acid biosynthesis; L-isoleucine biosynthesis; L-isoleucine from 2-oxobutanoate: step 1/4.</text>
</comment>
<sequence>MEMSKSEITSATAVTATNSNTQSQELRGAEILIEALKAENVKFIWGYPGGAVLHIYDAFYKQDSIKHILVRHEQAAVHAADGYARATGDVGVALVTSGPGVTNAITGIATAYMDSIPMVIITGQVPTHAIGQDAFQECDTVGITRPIVKHNFLVKDARHMADVLKKAFHIARTGRPGPVVVDIPKDVSFNKAVFTGYPKTIEMRSYNPVRKGHAGQIRKALQLLLAAKRPYIYTGGGVLLSNASAELRTLVDMLGYPCTNTLMGLGAYPASDPKFLGMLGMHGTVEANNAMQNCDVLLAVGARFDDRVIGNPKHFAQNERKIIHIDIDPSSISKRVKVDVPIVGDVKDVLTELVAMIRESGLKPDADALGGWWDTIAAWRKRDCMKYSMGSSDVIKPQYVVETLCNMTKDADAYITSDVGQHQMWAAQYYKFEEPRRWINSGGLGTMGVGIPYAMGVKMAKPDAEVYCVTGEGSVQMCIQELSTCLQYNTPIKIVSLNNRYLGMVRQWQEVEYAGRYSSSYMDALPNFVKLAEAYGHVGMLIEKPEDVEPALREARKLKDRTVFMDFRTDPTENVYPMVKAGKGITEMLLGAEDL</sequence>
<dbReference type="GO" id="GO:0009097">
    <property type="term" value="P:isoleucine biosynthetic process"/>
    <property type="evidence" value="ECO:0007669"/>
    <property type="project" value="UniProtKB-UniPathway"/>
</dbReference>
<keyword evidence="5 14" id="KW-0028">Amino-acid biosynthesis</keyword>
<keyword evidence="20" id="KW-1185">Reference proteome</keyword>
<dbReference type="GO" id="GO:0000287">
    <property type="term" value="F:magnesium ion binding"/>
    <property type="evidence" value="ECO:0007669"/>
    <property type="project" value="UniProtKB-UniRule"/>
</dbReference>
<evidence type="ECO:0000313" key="20">
    <source>
        <dbReference type="Proteomes" id="UP000502041"/>
    </source>
</evidence>
<dbReference type="FunFam" id="3.40.50.1220:FF:000008">
    <property type="entry name" value="Acetolactate synthase"/>
    <property type="match status" value="1"/>
</dbReference>
<evidence type="ECO:0000256" key="8">
    <source>
        <dbReference type="ARBA" id="ARBA00022723"/>
    </source>
</evidence>
<dbReference type="Gene3D" id="3.40.50.1220">
    <property type="entry name" value="TPP-binding domain"/>
    <property type="match status" value="1"/>
</dbReference>
<dbReference type="InterPro" id="IPR029061">
    <property type="entry name" value="THDP-binding"/>
</dbReference>
<dbReference type="EMBL" id="CP051461">
    <property type="protein sequence ID" value="QJC56774.1"/>
    <property type="molecule type" value="Genomic_DNA"/>
</dbReference>
<evidence type="ECO:0000256" key="2">
    <source>
        <dbReference type="ARBA" id="ARBA00005025"/>
    </source>
</evidence>
<comment type="cofactor">
    <cofactor evidence="14">
        <name>Mg(2+)</name>
        <dbReference type="ChEBI" id="CHEBI:18420"/>
    </cofactor>
    <text evidence="14">Binds 1 Mg(2+) ion per subunit.</text>
</comment>
<dbReference type="InterPro" id="IPR011766">
    <property type="entry name" value="TPP_enzyme_TPP-bd"/>
</dbReference>
<dbReference type="AlphaFoldDB" id="A0A6H2HB00"/>
<evidence type="ECO:0000256" key="7">
    <source>
        <dbReference type="ARBA" id="ARBA00022679"/>
    </source>
</evidence>
<evidence type="ECO:0000256" key="5">
    <source>
        <dbReference type="ARBA" id="ARBA00022605"/>
    </source>
</evidence>
<comment type="cofactor">
    <cofactor evidence="14">
        <name>thiamine diphosphate</name>
        <dbReference type="ChEBI" id="CHEBI:58937"/>
    </cofactor>
    <text evidence="14">Binds 1 thiamine pyrophosphate per subunit.</text>
</comment>
<dbReference type="UniPathway" id="UPA00049">
    <property type="reaction ID" value="UER00059"/>
</dbReference>
<dbReference type="InterPro" id="IPR012000">
    <property type="entry name" value="Thiamin_PyroP_enz_cen_dom"/>
</dbReference>
<dbReference type="Gene3D" id="3.40.50.970">
    <property type="match status" value="2"/>
</dbReference>
<dbReference type="PANTHER" id="PTHR18968">
    <property type="entry name" value="THIAMINE PYROPHOSPHATE ENZYMES"/>
    <property type="match status" value="1"/>
</dbReference>
<dbReference type="NCBIfam" id="TIGR00118">
    <property type="entry name" value="acolac_lg"/>
    <property type="match status" value="1"/>
</dbReference>